<dbReference type="Proteomes" id="UP000707451">
    <property type="component" value="Unassembled WGS sequence"/>
</dbReference>
<reference evidence="1" key="1">
    <citation type="submission" date="2021-06" db="EMBL/GenBank/DDBJ databases">
        <title>Genome Sequence of Mortierella hyaline Strain SCG-10, a Cold-Adapted, Nitrate-Reducing Fungus Isolated from Soil in Minnesota, USA.</title>
        <authorList>
            <person name="Aldossari N."/>
        </authorList>
    </citation>
    <scope>NUCLEOTIDE SEQUENCE</scope>
    <source>
        <strain evidence="1">SCG-10</strain>
    </source>
</reference>
<comment type="caution">
    <text evidence="1">The sequence shown here is derived from an EMBL/GenBank/DDBJ whole genome shotgun (WGS) entry which is preliminary data.</text>
</comment>
<accession>A0A9P8BQQ0</accession>
<protein>
    <recommendedName>
        <fullName evidence="3">Winged helix-turn helix domain-containing protein</fullName>
    </recommendedName>
</protein>
<evidence type="ECO:0008006" key="3">
    <source>
        <dbReference type="Google" id="ProtNLM"/>
    </source>
</evidence>
<dbReference type="AlphaFoldDB" id="A0A9P8BQQ0"/>
<name>A0A9P8BQQ0_9FUNG</name>
<dbReference type="OrthoDB" id="2441967at2759"/>
<organism evidence="1 2">
    <name type="scientific">Linnemannia hyalina</name>
    <dbReference type="NCBI Taxonomy" id="64524"/>
    <lineage>
        <taxon>Eukaryota</taxon>
        <taxon>Fungi</taxon>
        <taxon>Fungi incertae sedis</taxon>
        <taxon>Mucoromycota</taxon>
        <taxon>Mortierellomycotina</taxon>
        <taxon>Mortierellomycetes</taxon>
        <taxon>Mortierellales</taxon>
        <taxon>Mortierellaceae</taxon>
        <taxon>Linnemannia</taxon>
    </lineage>
</organism>
<keyword evidence="2" id="KW-1185">Reference proteome</keyword>
<evidence type="ECO:0000313" key="1">
    <source>
        <dbReference type="EMBL" id="KAG9062142.1"/>
    </source>
</evidence>
<proteinExistence type="predicted"/>
<sequence length="274" mass="31050">MHFELDQNPFLAKQLLRKFELEEAANATVSTLSIDGLDNNIDHVPVPNNHDTPSYPTAIATIASNSNAGVTPFLASAIATVGKGRTGRLKQQNDSLKEIIYTIIKDTSNDGLPNSIHLIRNRLEQDFNFKVSVRTINRTLHDLGCYWGTGTRRHLNHDSKANVKYRHEYLRRRLANLSSRFTRDYQGQELILRYPEVFLDESYCHLDHTNPCRWVIPGVLVTQPGHCSILVIFAAFVVWFDGRKVRSKLVDGFVYIWPSKGQAHTRGPGTGRRA</sequence>
<evidence type="ECO:0000313" key="2">
    <source>
        <dbReference type="Proteomes" id="UP000707451"/>
    </source>
</evidence>
<dbReference type="EMBL" id="JAHRHY010000020">
    <property type="protein sequence ID" value="KAG9062142.1"/>
    <property type="molecule type" value="Genomic_DNA"/>
</dbReference>
<gene>
    <name evidence="1" type="ORF">KI688_006474</name>
</gene>